<keyword evidence="12" id="KW-0828">Tyrosine catabolism</keyword>
<comment type="cofactor">
    <cofactor evidence="1 21">
        <name>Ca(2+)</name>
        <dbReference type="ChEBI" id="CHEBI:29108"/>
    </cofactor>
</comment>
<evidence type="ECO:0000256" key="20">
    <source>
        <dbReference type="PIRSR" id="PIRSR605959-2"/>
    </source>
</evidence>
<dbReference type="VEuPathDB" id="FungiDB:PV10_08191"/>
<evidence type="ECO:0000313" key="26">
    <source>
        <dbReference type="EMBL" id="RVX73202.1"/>
    </source>
</evidence>
<feature type="binding site" evidence="18">
    <location>
        <position position="664"/>
    </location>
    <ligand>
        <name>Fe cation</name>
        <dbReference type="ChEBI" id="CHEBI:24875"/>
    </ligand>
</feature>
<feature type="active site" description="Proton acceptor" evidence="17">
    <location>
        <position position="626"/>
    </location>
</feature>
<evidence type="ECO:0000256" key="10">
    <source>
        <dbReference type="ARBA" id="ARBA00022837"/>
    </source>
</evidence>
<feature type="binding site" evidence="21">
    <location>
        <position position="245"/>
    </location>
    <ligand>
        <name>Ca(2+)</name>
        <dbReference type="ChEBI" id="CHEBI:29108"/>
    </ligand>
</feature>
<evidence type="ECO:0000259" key="24">
    <source>
        <dbReference type="Pfam" id="PF09298"/>
    </source>
</evidence>
<feature type="binding site" evidence="21">
    <location>
        <position position="265"/>
    </location>
    <ligand>
        <name>Mg(2+)</name>
        <dbReference type="ChEBI" id="CHEBI:18420"/>
    </ligand>
</feature>
<dbReference type="EMBL" id="NAJM01000009">
    <property type="protein sequence ID" value="RVX73202.1"/>
    <property type="molecule type" value="Genomic_DNA"/>
</dbReference>
<feature type="binding site" evidence="20">
    <location>
        <position position="137"/>
    </location>
    <ligand>
        <name>substrate</name>
    </ligand>
</feature>
<feature type="binding site" evidence="21">
    <location>
        <position position="269"/>
    </location>
    <ligand>
        <name>Mg(2+)</name>
        <dbReference type="ChEBI" id="CHEBI:18420"/>
    </ligand>
</feature>
<keyword evidence="16" id="KW-0585">Phenylalanine catabolism</keyword>
<dbReference type="NCBIfam" id="TIGR01015">
    <property type="entry name" value="hmgA"/>
    <property type="match status" value="1"/>
</dbReference>
<dbReference type="Gene3D" id="2.60.120.10">
    <property type="entry name" value="Jelly Rolls"/>
    <property type="match status" value="1"/>
</dbReference>
<feature type="domain" description="Fumarylacetoacetase-like C-terminal" evidence="22">
    <location>
        <begin position="162"/>
        <end position="289"/>
    </location>
</feature>
<feature type="binding site" evidence="21">
    <location>
        <position position="245"/>
    </location>
    <ligand>
        <name>Mg(2+)</name>
        <dbReference type="ChEBI" id="CHEBI:18420"/>
    </ligand>
</feature>
<dbReference type="InterPro" id="IPR036462">
    <property type="entry name" value="Fumarylacetoacetase_N_sf"/>
</dbReference>
<dbReference type="VEuPathDB" id="FungiDB:PV10_08193"/>
<comment type="pathway">
    <text evidence="4">Amino-acid degradation; L-phenylalanine degradation; acetoacetate and fumarate from L-phenylalanine: step 4/6.</text>
</comment>
<evidence type="ECO:0000259" key="22">
    <source>
        <dbReference type="Pfam" id="PF01557"/>
    </source>
</evidence>
<feature type="binding site" evidence="21">
    <location>
        <position position="213"/>
    </location>
    <ligand>
        <name>Ca(2+)</name>
        <dbReference type="ChEBI" id="CHEBI:29108"/>
    </ligand>
</feature>
<comment type="similarity">
    <text evidence="7">Belongs to the FAH family.</text>
</comment>
<dbReference type="PANTHER" id="PTHR11056">
    <property type="entry name" value="HOMOGENTISATE 1,2-DIOXYGENASE"/>
    <property type="match status" value="1"/>
</dbReference>
<dbReference type="Gene3D" id="2.30.30.230">
    <property type="entry name" value="Fumarylacetoacetase, N-terminal domain"/>
    <property type="match status" value="1"/>
</dbReference>
<dbReference type="GO" id="GO:0004411">
    <property type="term" value="F:homogentisate 1,2-dioxygenase activity"/>
    <property type="evidence" value="ECO:0007669"/>
    <property type="project" value="InterPro"/>
</dbReference>
<evidence type="ECO:0000256" key="5">
    <source>
        <dbReference type="ARBA" id="ARBA00004782"/>
    </source>
</evidence>
<feature type="binding site" evidence="18">
    <location>
        <position position="701"/>
    </location>
    <ligand>
        <name>Fe cation</name>
        <dbReference type="ChEBI" id="CHEBI:24875"/>
    </ligand>
</feature>
<evidence type="ECO:0000256" key="19">
    <source>
        <dbReference type="PIRSR" id="PIRSR605959-1"/>
    </source>
</evidence>
<evidence type="ECO:0000256" key="21">
    <source>
        <dbReference type="PIRSR" id="PIRSR605959-3"/>
    </source>
</evidence>
<evidence type="ECO:0000256" key="14">
    <source>
        <dbReference type="ARBA" id="ARBA00023002"/>
    </source>
</evidence>
<evidence type="ECO:0000256" key="6">
    <source>
        <dbReference type="ARBA" id="ARBA00007757"/>
    </source>
</evidence>
<feature type="binding site" evidence="21">
    <location>
        <position position="211"/>
    </location>
    <ligand>
        <name>Ca(2+)</name>
        <dbReference type="ChEBI" id="CHEBI:29108"/>
    </ligand>
</feature>
<dbReference type="SUPFAM" id="SSF56529">
    <property type="entry name" value="FAH"/>
    <property type="match status" value="1"/>
</dbReference>
<dbReference type="InterPro" id="IPR011051">
    <property type="entry name" value="RmlC_Cupin_sf"/>
</dbReference>
<dbReference type="Proteomes" id="UP000288859">
    <property type="component" value="Unassembled WGS sequence"/>
</dbReference>
<dbReference type="InterPro" id="IPR014710">
    <property type="entry name" value="RmlC-like_jellyroll"/>
</dbReference>
<feature type="binding site" evidence="20">
    <location>
        <position position="151"/>
    </location>
    <ligand>
        <name>substrate</name>
    </ligand>
</feature>
<dbReference type="OrthoDB" id="1689029at2759"/>
<dbReference type="GO" id="GO:0005737">
    <property type="term" value="C:cytoplasm"/>
    <property type="evidence" value="ECO:0007669"/>
    <property type="project" value="TreeGrafter"/>
</dbReference>
<dbReference type="InterPro" id="IPR005959">
    <property type="entry name" value="Fumarylacetoacetase"/>
</dbReference>
<gene>
    <name evidence="26" type="ORF">B0A52_02330</name>
</gene>
<dbReference type="GO" id="GO:0006559">
    <property type="term" value="P:L-phenylalanine catabolic process"/>
    <property type="evidence" value="ECO:0007669"/>
    <property type="project" value="UniProtKB-UniPathway"/>
</dbReference>
<evidence type="ECO:0000256" key="2">
    <source>
        <dbReference type="ARBA" id="ARBA00001946"/>
    </source>
</evidence>
<feature type="binding site" evidence="21">
    <location>
        <position position="135"/>
    </location>
    <ligand>
        <name>Ca(2+)</name>
        <dbReference type="ChEBI" id="CHEBI:29108"/>
    </ligand>
</feature>
<evidence type="ECO:0000256" key="7">
    <source>
        <dbReference type="ARBA" id="ARBA00010211"/>
    </source>
</evidence>
<dbReference type="InterPro" id="IPR015377">
    <property type="entry name" value="Fumarylacetoacetase_N"/>
</dbReference>
<dbReference type="InterPro" id="IPR005708">
    <property type="entry name" value="Homogentis_dOase"/>
</dbReference>
<evidence type="ECO:0000256" key="1">
    <source>
        <dbReference type="ARBA" id="ARBA00001913"/>
    </source>
</evidence>
<dbReference type="SUPFAM" id="SSF51182">
    <property type="entry name" value="RmlC-like cupins"/>
    <property type="match status" value="1"/>
</dbReference>
<keyword evidence="8 18" id="KW-0479">Metal-binding</keyword>
<evidence type="ECO:0000256" key="15">
    <source>
        <dbReference type="ARBA" id="ARBA00023004"/>
    </source>
</evidence>
<evidence type="ECO:0000256" key="3">
    <source>
        <dbReference type="ARBA" id="ARBA00001962"/>
    </source>
</evidence>
<dbReference type="InterPro" id="IPR046452">
    <property type="entry name" value="HgmA_N"/>
</dbReference>
<feature type="domain" description="Fumarylacetoacetase N-terminal" evidence="24">
    <location>
        <begin position="19"/>
        <end position="127"/>
    </location>
</feature>
<comment type="cofactor">
    <cofactor evidence="3 18">
        <name>Fe cation</name>
        <dbReference type="ChEBI" id="CHEBI:24875"/>
    </cofactor>
</comment>
<evidence type="ECO:0000256" key="9">
    <source>
        <dbReference type="ARBA" id="ARBA00022801"/>
    </source>
</evidence>
<feature type="binding site" evidence="20">
    <location>
        <position position="256"/>
    </location>
    <ligand>
        <name>substrate</name>
    </ligand>
</feature>
<dbReference type="Gene3D" id="3.90.850.10">
    <property type="entry name" value="Fumarylacetoacetase-like, C-terminal domain"/>
    <property type="match status" value="1"/>
</dbReference>
<keyword evidence="13" id="KW-0223">Dioxygenase</keyword>
<evidence type="ECO:0000256" key="4">
    <source>
        <dbReference type="ARBA" id="ARBA00004704"/>
    </source>
</evidence>
<keyword evidence="10 21" id="KW-0106">Calcium</keyword>
<evidence type="ECO:0000256" key="16">
    <source>
        <dbReference type="ARBA" id="ARBA00023232"/>
    </source>
</evidence>
<comment type="cofactor">
    <cofactor evidence="2 21">
        <name>Mg(2+)</name>
        <dbReference type="ChEBI" id="CHEBI:18420"/>
    </cofactor>
</comment>
<evidence type="ECO:0000256" key="13">
    <source>
        <dbReference type="ARBA" id="ARBA00022964"/>
    </source>
</evidence>
<keyword evidence="11 21" id="KW-0460">Magnesium</keyword>
<feature type="binding site" evidence="20">
    <location>
        <position position="252"/>
    </location>
    <ligand>
        <name>substrate</name>
    </ligand>
</feature>
<evidence type="ECO:0000256" key="8">
    <source>
        <dbReference type="ARBA" id="ARBA00022723"/>
    </source>
</evidence>
<dbReference type="InterPro" id="IPR011234">
    <property type="entry name" value="Fumarylacetoacetase-like_C"/>
</dbReference>
<keyword evidence="15 18" id="KW-0408">Iron</keyword>
<dbReference type="GO" id="GO:0006572">
    <property type="term" value="P:L-tyrosine catabolic process"/>
    <property type="evidence" value="ECO:0007669"/>
    <property type="project" value="UniProtKB-KW"/>
</dbReference>
<evidence type="ECO:0000256" key="17">
    <source>
        <dbReference type="PIRSR" id="PIRSR605708-1"/>
    </source>
</evidence>
<protein>
    <submittedName>
        <fullName evidence="26">Uncharacterized protein</fullName>
    </submittedName>
</protein>
<dbReference type="CDD" id="cd07000">
    <property type="entry name" value="cupin_HGO_N"/>
    <property type="match status" value="1"/>
</dbReference>
<dbReference type="UniPathway" id="UPA00139">
    <property type="reaction ID" value="UER00339"/>
</dbReference>
<dbReference type="SUPFAM" id="SSF63433">
    <property type="entry name" value="Fumarylacetoacetate hydrolase, FAH, N-terminal domain"/>
    <property type="match status" value="1"/>
</dbReference>
<feature type="domain" description="Homogentisate 1,2-dioxygenase N-terminal" evidence="25">
    <location>
        <begin position="339"/>
        <end position="613"/>
    </location>
</feature>
<dbReference type="InterPro" id="IPR046451">
    <property type="entry name" value="HgmA_C"/>
</dbReference>
<keyword evidence="9" id="KW-0378">Hydrolase</keyword>
<dbReference type="Pfam" id="PF09298">
    <property type="entry name" value="FAA_hydrolase_N"/>
    <property type="match status" value="1"/>
</dbReference>
<evidence type="ECO:0000259" key="25">
    <source>
        <dbReference type="Pfam" id="PF20510"/>
    </source>
</evidence>
<dbReference type="Pfam" id="PF20510">
    <property type="entry name" value="HgmA_N"/>
    <property type="match status" value="1"/>
</dbReference>
<dbReference type="Pfam" id="PF01557">
    <property type="entry name" value="FAA_hydrolase"/>
    <property type="match status" value="1"/>
</dbReference>
<evidence type="ECO:0000259" key="23">
    <source>
        <dbReference type="Pfam" id="PF04209"/>
    </source>
</evidence>
<dbReference type="NCBIfam" id="TIGR01266">
    <property type="entry name" value="fum_ac_acetase"/>
    <property type="match status" value="1"/>
</dbReference>
<comment type="caution">
    <text evidence="26">The sequence shown here is derived from an EMBL/GenBank/DDBJ whole genome shotgun (WGS) entry which is preliminary data.</text>
</comment>
<feature type="binding site" evidence="18">
    <location>
        <position position="701"/>
    </location>
    <ligand>
        <name>homogentisate</name>
        <dbReference type="ChEBI" id="CHEBI:16169"/>
    </ligand>
</feature>
<evidence type="ECO:0000313" key="27">
    <source>
        <dbReference type="Proteomes" id="UP000288859"/>
    </source>
</evidence>
<dbReference type="GO" id="GO:0004334">
    <property type="term" value="F:fumarylacetoacetase activity"/>
    <property type="evidence" value="ECO:0007669"/>
    <property type="project" value="InterPro"/>
</dbReference>
<comment type="similarity">
    <text evidence="6">Belongs to the homogentisate dioxygenase family.</text>
</comment>
<dbReference type="AlphaFoldDB" id="A0A438NBQ3"/>
<keyword evidence="14" id="KW-0560">Oxidoreductase</keyword>
<evidence type="ECO:0000256" key="11">
    <source>
        <dbReference type="ARBA" id="ARBA00022842"/>
    </source>
</evidence>
<evidence type="ECO:0000256" key="12">
    <source>
        <dbReference type="ARBA" id="ARBA00022878"/>
    </source>
</evidence>
<accession>A0A438NBQ3</accession>
<organism evidence="26 27">
    <name type="scientific">Exophiala mesophila</name>
    <name type="common">Black yeast-like fungus</name>
    <dbReference type="NCBI Taxonomy" id="212818"/>
    <lineage>
        <taxon>Eukaryota</taxon>
        <taxon>Fungi</taxon>
        <taxon>Dikarya</taxon>
        <taxon>Ascomycota</taxon>
        <taxon>Pezizomycotina</taxon>
        <taxon>Eurotiomycetes</taxon>
        <taxon>Chaetothyriomycetidae</taxon>
        <taxon>Chaetothyriales</taxon>
        <taxon>Herpotrichiellaceae</taxon>
        <taxon>Exophiala</taxon>
    </lineage>
</organism>
<name>A0A438NBQ3_EXOME</name>
<feature type="binding site" evidence="18">
    <location>
        <position position="670"/>
    </location>
    <ligand>
        <name>Fe cation</name>
        <dbReference type="ChEBI" id="CHEBI:24875"/>
    </ligand>
</feature>
<proteinExistence type="inferred from homology"/>
<reference evidence="26 27" key="1">
    <citation type="submission" date="2017-03" db="EMBL/GenBank/DDBJ databases">
        <title>Genomes of endolithic fungi from Antarctica.</title>
        <authorList>
            <person name="Coleine C."/>
            <person name="Masonjones S."/>
            <person name="Stajich J.E."/>
        </authorList>
    </citation>
    <scope>NUCLEOTIDE SEQUENCE [LARGE SCALE GENOMIC DNA]</scope>
    <source>
        <strain evidence="26 27">CCFEE 6314</strain>
    </source>
</reference>
<dbReference type="FunFam" id="2.60.120.10:FF:000034">
    <property type="entry name" value="Homogentisate 1,2-dioxygenase"/>
    <property type="match status" value="1"/>
</dbReference>
<dbReference type="InterPro" id="IPR036663">
    <property type="entry name" value="Fumarylacetoacetase_C_sf"/>
</dbReference>
<feature type="active site" description="Proton acceptor" evidence="19">
    <location>
        <position position="142"/>
    </location>
</feature>
<dbReference type="Pfam" id="PF04209">
    <property type="entry name" value="HgmA_C"/>
    <property type="match status" value="1"/>
</dbReference>
<dbReference type="PANTHER" id="PTHR11056:SF0">
    <property type="entry name" value="HOMOGENTISATE 1,2-DIOXYGENASE"/>
    <property type="match status" value="1"/>
</dbReference>
<sequence>MAPQSWLQVAQDSPFSLSNIPFGCGIVPSSEEASVLVAIGDYGLDLAKFASSGGFSPVENINHSHEVFGQPTLNALAKLGKSFTSNVRKYIQKVLAVDTPFPHVLKDKIDLQRECLIPLSEVQMCLPFNIGSFSDFYGGMNHAYNAGALFRGQNGALLPNYLHLPMAYHSRTSTIYVSGTPIRRPYGQIVEDMTSKDKVPIFSPCKTLDFELELGAFVCGSNEPFSNIPISEADKHIFGFVLLNDWSARDIQRWEYVPLGPFNGKNFATTISAWVVLADALEPFRKAGMKHPGRLLPYLQENREDFTYDLSPSLHQQSSKDKAGAMPTSKFTTPEKYRYNVGFGSYQQSESIQGALPIAQNTPQRPPLGLYTEKISGSAFQAPRGENQQTWLYRIIPSAVHEPFESAAADNDAEPPQNINCYDKLLHIPTQVRWDPFDIDESADWVSSMKLLCGAGDVVSKTGIGFFIFTAGVSMDPRTAFSSTDGELLIILQSGVLDIRTEVGSMLVRPLEICVIPRGIKYNVSLPEGPVRGYAAELHQGYFTLPNLGVLGSFGCANSRDFQIPVASFENVQGQKHRIINKFNGQLYQAEQDHSPFDVVAWHGTYFPYKYDLGRFMTVGSISYDHPDPSIFTLLASSEGVAELAIFPPRWLVMENTFRPPWYHRNTMAELMGLIHGEYDARTDGGFRPGGASLHNVMCGHGPDSNTHARASVAELVPQRVGEGSMAFVLEADVMLGLSDWAWSKSQKRQINYNQQTWLGLESHFDPAGAKTISPLLDEGKPIVNGDTNGHKKD</sequence>
<dbReference type="GO" id="GO:0046872">
    <property type="term" value="F:metal ion binding"/>
    <property type="evidence" value="ECO:0007669"/>
    <property type="project" value="UniProtKB-KW"/>
</dbReference>
<feature type="domain" description="Homogentisate 1,2-dioxygenase C-terminal" evidence="23">
    <location>
        <begin position="615"/>
        <end position="765"/>
    </location>
</feature>
<evidence type="ECO:0000256" key="18">
    <source>
        <dbReference type="PIRSR" id="PIRSR605708-2"/>
    </source>
</evidence>
<comment type="pathway">
    <text evidence="5">Amino-acid degradation; L-phenylalanine degradation; acetoacetate and fumarate from L-phenylalanine: step 6/6.</text>
</comment>
<feature type="binding site" evidence="18">
    <location>
        <position position="679"/>
    </location>
    <ligand>
        <name>homogentisate</name>
        <dbReference type="ChEBI" id="CHEBI:16169"/>
    </ligand>
</feature>